<evidence type="ECO:0000313" key="10">
    <source>
        <dbReference type="EMBL" id="MDA5094673.1"/>
    </source>
</evidence>
<dbReference type="SMART" id="SM00388">
    <property type="entry name" value="HisKA"/>
    <property type="match status" value="1"/>
</dbReference>
<accession>A0ABT4W2E1</accession>
<protein>
    <recommendedName>
        <fullName evidence="2">histidine kinase</fullName>
        <ecNumber evidence="2">2.7.13.3</ecNumber>
    </recommendedName>
</protein>
<feature type="domain" description="Histidine kinase" evidence="8">
    <location>
        <begin position="386"/>
        <end position="598"/>
    </location>
</feature>
<dbReference type="EMBL" id="JAQIIO010000005">
    <property type="protein sequence ID" value="MDA5094673.1"/>
    <property type="molecule type" value="Genomic_DNA"/>
</dbReference>
<dbReference type="InterPro" id="IPR003661">
    <property type="entry name" value="HisK_dim/P_dom"/>
</dbReference>
<dbReference type="Gene3D" id="3.30.450.20">
    <property type="entry name" value="PAS domain"/>
    <property type="match status" value="2"/>
</dbReference>
<dbReference type="Gene3D" id="1.10.287.130">
    <property type="match status" value="1"/>
</dbReference>
<comment type="caution">
    <text evidence="10">The sequence shown here is derived from an EMBL/GenBank/DDBJ whole genome shotgun (WGS) entry which is preliminary data.</text>
</comment>
<dbReference type="InterPro" id="IPR036890">
    <property type="entry name" value="HATPase_C_sf"/>
</dbReference>
<organism evidence="10 11">
    <name type="scientific">Aliiroseovarius salicola</name>
    <dbReference type="NCBI Taxonomy" id="3009082"/>
    <lineage>
        <taxon>Bacteria</taxon>
        <taxon>Pseudomonadati</taxon>
        <taxon>Pseudomonadota</taxon>
        <taxon>Alphaproteobacteria</taxon>
        <taxon>Rhodobacterales</taxon>
        <taxon>Paracoccaceae</taxon>
        <taxon>Aliiroseovarius</taxon>
    </lineage>
</organism>
<dbReference type="InterPro" id="IPR035965">
    <property type="entry name" value="PAS-like_dom_sf"/>
</dbReference>
<proteinExistence type="predicted"/>
<feature type="coiled-coil region" evidence="7">
    <location>
        <begin position="66"/>
        <end position="93"/>
    </location>
</feature>
<evidence type="ECO:0000259" key="8">
    <source>
        <dbReference type="PROSITE" id="PS50109"/>
    </source>
</evidence>
<evidence type="ECO:0000256" key="6">
    <source>
        <dbReference type="PROSITE-ProRule" id="PRU00169"/>
    </source>
</evidence>
<evidence type="ECO:0000256" key="4">
    <source>
        <dbReference type="ARBA" id="ARBA00022679"/>
    </source>
</evidence>
<keyword evidence="7" id="KW-0175">Coiled coil</keyword>
<dbReference type="Gene3D" id="3.40.50.2300">
    <property type="match status" value="1"/>
</dbReference>
<dbReference type="Gene3D" id="3.30.565.10">
    <property type="entry name" value="Histidine kinase-like ATPase, C-terminal domain"/>
    <property type="match status" value="1"/>
</dbReference>
<name>A0ABT4W2E1_9RHOB</name>
<feature type="modified residue" description="4-aspartylphosphate" evidence="6">
    <location>
        <position position="672"/>
    </location>
</feature>
<dbReference type="CDD" id="cd00082">
    <property type="entry name" value="HisKA"/>
    <property type="match status" value="1"/>
</dbReference>
<evidence type="ECO:0000256" key="2">
    <source>
        <dbReference type="ARBA" id="ARBA00012438"/>
    </source>
</evidence>
<dbReference type="Pfam" id="PF12860">
    <property type="entry name" value="PAS_7"/>
    <property type="match status" value="2"/>
</dbReference>
<dbReference type="InterPro" id="IPR003594">
    <property type="entry name" value="HATPase_dom"/>
</dbReference>
<dbReference type="PRINTS" id="PR00344">
    <property type="entry name" value="BCTRLSENSOR"/>
</dbReference>
<dbReference type="PANTHER" id="PTHR43047">
    <property type="entry name" value="TWO-COMPONENT HISTIDINE PROTEIN KINASE"/>
    <property type="match status" value="1"/>
</dbReference>
<dbReference type="Proteomes" id="UP001528040">
    <property type="component" value="Unassembled WGS sequence"/>
</dbReference>
<dbReference type="SUPFAM" id="SSF55874">
    <property type="entry name" value="ATPase domain of HSP90 chaperone/DNA topoisomerase II/histidine kinase"/>
    <property type="match status" value="1"/>
</dbReference>
<dbReference type="EC" id="2.7.13.3" evidence="2"/>
<dbReference type="SUPFAM" id="SSF47384">
    <property type="entry name" value="Homodimeric domain of signal transducing histidine kinase"/>
    <property type="match status" value="1"/>
</dbReference>
<evidence type="ECO:0000256" key="5">
    <source>
        <dbReference type="ARBA" id="ARBA00022777"/>
    </source>
</evidence>
<dbReference type="RefSeq" id="WP_271054378.1">
    <property type="nucleotide sequence ID" value="NZ_JAQIIO010000005.1"/>
</dbReference>
<dbReference type="InterPro" id="IPR001789">
    <property type="entry name" value="Sig_transdc_resp-reg_receiver"/>
</dbReference>
<dbReference type="CDD" id="cd00156">
    <property type="entry name" value="REC"/>
    <property type="match status" value="1"/>
</dbReference>
<dbReference type="Pfam" id="PF02518">
    <property type="entry name" value="HATPase_c"/>
    <property type="match status" value="1"/>
</dbReference>
<evidence type="ECO:0000256" key="7">
    <source>
        <dbReference type="SAM" id="Coils"/>
    </source>
</evidence>
<dbReference type="SUPFAM" id="SSF55785">
    <property type="entry name" value="PYP-like sensor domain (PAS domain)"/>
    <property type="match status" value="1"/>
</dbReference>
<dbReference type="SMART" id="SM00448">
    <property type="entry name" value="REC"/>
    <property type="match status" value="1"/>
</dbReference>
<dbReference type="PANTHER" id="PTHR43047:SF9">
    <property type="entry name" value="HISTIDINE KINASE"/>
    <property type="match status" value="1"/>
</dbReference>
<dbReference type="Pfam" id="PF00512">
    <property type="entry name" value="HisKA"/>
    <property type="match status" value="1"/>
</dbReference>
<keyword evidence="11" id="KW-1185">Reference proteome</keyword>
<feature type="domain" description="Response regulatory" evidence="9">
    <location>
        <begin position="621"/>
        <end position="737"/>
    </location>
</feature>
<keyword evidence="5" id="KW-0418">Kinase</keyword>
<gene>
    <name evidence="10" type="ORF">O2N63_11310</name>
</gene>
<sequence>MSEPHSTDGLLKASDSLERENEKLKVIVDKLMSRVERETVDRAQGFMHFERAIALEGEVQQRTHKLEEALDVLHATNATLAVAQREAEKARRDLSTSVESIQEGFAIFDANEKLVMKNSRFSALFEDVVSEIKRGISFEDYIRLTASSEHFFRPKNLSVENWVNRRIEVHKSNSVNFTLELKNDLWLQISEQSTPDGGTIVLQTDITDHTRLEREERAKILDQQAKIVKATLEHIEQGVLIFDADCKLVEWNHAAIEILKIPRRLARAGMRLTRFEHLFVPGFVFFADNQPQVVFEWACFGKGREVLRCELEAVNGFQYDVMGQEMADGSFLVSFNDVTKLRQTYKDLHQVNETLEQRVVERTDELRAARDFAERANASKSRFVAAASHDLLQPVNAAKLFISSLEHTELDQKQNSIVGRISKSFQSVESILGALLDISKLDSGQVNLNISDFSLDQIFDRLLDEFSDAAAEKGLKLTVVRSSARVNSDPVYLRRILQNLVSNAIRYTDTGRVLVGVRHHADRLDVHVIDTGIGIAPEEQELVFKEFHRSDPSQSSESAMGLGLAIVERACLMLEHDLALTSVVGEGTSICVTVPHAKQDELPVDTIEPNRDLPSSLQNALIMVVENDPSVRDAMERVLETWGAAPIIAASQQDAEAQIAELGLIPDIFLVDYHLDENKNGLELIKNLRAQHGPLLAILLTADRSTELERKAHSQGVFLRHKPLDIVDLQELVGRLLARRTPSQP</sequence>
<reference evidence="10 11" key="1">
    <citation type="submission" date="2023-01" db="EMBL/GenBank/DDBJ databases">
        <authorList>
            <person name="Yoon J.-W."/>
        </authorList>
    </citation>
    <scope>NUCLEOTIDE SEQUENCE [LARGE SCALE GENOMIC DNA]</scope>
    <source>
        <strain evidence="10 11">KMU-50</strain>
    </source>
</reference>
<keyword evidence="3 6" id="KW-0597">Phosphoprotein</keyword>
<dbReference type="SMART" id="SM00387">
    <property type="entry name" value="HATPase_c"/>
    <property type="match status" value="1"/>
</dbReference>
<comment type="catalytic activity">
    <reaction evidence="1">
        <text>ATP + protein L-histidine = ADP + protein N-phospho-L-histidine.</text>
        <dbReference type="EC" id="2.7.13.3"/>
    </reaction>
</comment>
<evidence type="ECO:0000256" key="3">
    <source>
        <dbReference type="ARBA" id="ARBA00022553"/>
    </source>
</evidence>
<dbReference type="Pfam" id="PF00072">
    <property type="entry name" value="Response_reg"/>
    <property type="match status" value="1"/>
</dbReference>
<dbReference type="InterPro" id="IPR004358">
    <property type="entry name" value="Sig_transdc_His_kin-like_C"/>
</dbReference>
<evidence type="ECO:0000256" key="1">
    <source>
        <dbReference type="ARBA" id="ARBA00000085"/>
    </source>
</evidence>
<dbReference type="SUPFAM" id="SSF52172">
    <property type="entry name" value="CheY-like"/>
    <property type="match status" value="1"/>
</dbReference>
<dbReference type="InterPro" id="IPR036097">
    <property type="entry name" value="HisK_dim/P_sf"/>
</dbReference>
<dbReference type="InterPro" id="IPR011006">
    <property type="entry name" value="CheY-like_superfamily"/>
</dbReference>
<dbReference type="PROSITE" id="PS50109">
    <property type="entry name" value="HIS_KIN"/>
    <property type="match status" value="1"/>
</dbReference>
<evidence type="ECO:0000259" key="9">
    <source>
        <dbReference type="PROSITE" id="PS50110"/>
    </source>
</evidence>
<dbReference type="InterPro" id="IPR005467">
    <property type="entry name" value="His_kinase_dom"/>
</dbReference>
<evidence type="ECO:0000313" key="11">
    <source>
        <dbReference type="Proteomes" id="UP001528040"/>
    </source>
</evidence>
<keyword evidence="4" id="KW-0808">Transferase</keyword>
<dbReference type="PROSITE" id="PS50110">
    <property type="entry name" value="RESPONSE_REGULATORY"/>
    <property type="match status" value="1"/>
</dbReference>